<reference evidence="3 4" key="1">
    <citation type="journal article" date="2012" name="BMC Genomics">
        <title>Sequencing the genome of Marssonina brunnea reveals fungus-poplar co-evolution.</title>
        <authorList>
            <person name="Zhu S."/>
            <person name="Cao Y.-Z."/>
            <person name="Jiang C."/>
            <person name="Tan B.-Y."/>
            <person name="Wang Z."/>
            <person name="Feng S."/>
            <person name="Zhang L."/>
            <person name="Su X.-H."/>
            <person name="Brejova B."/>
            <person name="Vinar T."/>
            <person name="Xu M."/>
            <person name="Wang M.-X."/>
            <person name="Zhang S.-G."/>
            <person name="Huang M.-R."/>
            <person name="Wu R."/>
            <person name="Zhou Y."/>
        </authorList>
    </citation>
    <scope>NUCLEOTIDE SEQUENCE [LARGE SCALE GENOMIC DNA]</scope>
    <source>
        <strain evidence="3 4">MB_m1</strain>
    </source>
</reference>
<dbReference type="HOGENOM" id="CLU_537562_0_0_1"/>
<feature type="region of interest" description="Disordered" evidence="2">
    <location>
        <begin position="1"/>
        <end position="90"/>
    </location>
</feature>
<keyword evidence="1" id="KW-0175">Coiled coil</keyword>
<dbReference type="GeneID" id="18764708"/>
<gene>
    <name evidence="3" type="ORF">MBM_08773</name>
</gene>
<feature type="compositionally biased region" description="Polar residues" evidence="2">
    <location>
        <begin position="80"/>
        <end position="89"/>
    </location>
</feature>
<protein>
    <submittedName>
        <fullName evidence="3">Uncharacterized protein</fullName>
    </submittedName>
</protein>
<accession>K1WJI1</accession>
<keyword evidence="4" id="KW-1185">Reference proteome</keyword>
<dbReference type="EMBL" id="JH921452">
    <property type="protein sequence ID" value="EKD13011.1"/>
    <property type="molecule type" value="Genomic_DNA"/>
</dbReference>
<evidence type="ECO:0000256" key="1">
    <source>
        <dbReference type="SAM" id="Coils"/>
    </source>
</evidence>
<organism evidence="3 4">
    <name type="scientific">Marssonina brunnea f. sp. multigermtubi (strain MB_m1)</name>
    <name type="common">Marssonina leaf spot fungus</name>
    <dbReference type="NCBI Taxonomy" id="1072389"/>
    <lineage>
        <taxon>Eukaryota</taxon>
        <taxon>Fungi</taxon>
        <taxon>Dikarya</taxon>
        <taxon>Ascomycota</taxon>
        <taxon>Pezizomycotina</taxon>
        <taxon>Leotiomycetes</taxon>
        <taxon>Helotiales</taxon>
        <taxon>Drepanopezizaceae</taxon>
        <taxon>Drepanopeziza</taxon>
    </lineage>
</organism>
<dbReference type="OrthoDB" id="3562948at2759"/>
<dbReference type="InParanoid" id="K1WJI1"/>
<feature type="coiled-coil region" evidence="1">
    <location>
        <begin position="263"/>
        <end position="290"/>
    </location>
</feature>
<feature type="coiled-coil region" evidence="1">
    <location>
        <begin position="145"/>
        <end position="204"/>
    </location>
</feature>
<evidence type="ECO:0000256" key="2">
    <source>
        <dbReference type="SAM" id="MobiDB-lite"/>
    </source>
</evidence>
<dbReference type="AlphaFoldDB" id="K1WJI1"/>
<dbReference type="RefSeq" id="XP_007296662.1">
    <property type="nucleotide sequence ID" value="XM_007296600.1"/>
</dbReference>
<proteinExistence type="predicted"/>
<evidence type="ECO:0000313" key="3">
    <source>
        <dbReference type="EMBL" id="EKD13011.1"/>
    </source>
</evidence>
<dbReference type="Proteomes" id="UP000006753">
    <property type="component" value="Unassembled WGS sequence"/>
</dbReference>
<name>K1WJI1_MARBU</name>
<sequence>MKHSTPASRAGESAAKKASNLTSNAKYRKRNSSTPLNVEPDHSKSGPAQGEYDPRDLSSPKVATTQSRPLNTTSRDHAQTPRTFSATTRDNVRKLQSLHIRSISIASCESFESAFSGPHDRCYELYSTNSHVQPLTAENNHDTAAEKLRFEADQLIKEKGELEKKAEALENRVDAVEQDRKAAAERHQLHIDELSAEKRDLELKFCDLQAQISLAKMSSAHAETLAEINAALQLLSKRAADLDKFAELKIGFERDQELRQQKVQAVEERAEQLTKANAIYAEQVAKLEQTIERQAPLVEIGVSGRRVYWEQAKERRGYDGRWYQYRGAGVSEKGIFSTFKGKISRPDVAADTSLFLLGILHDPADEEMYREIYQVSAAHIDIQQQQLLLLATNPETLTEILTMNATLRDFGRYRADGSTRDFHDSDQFKQLERECKAAYAVRLARANLAEGDIAQSDIVRLKAIQEAFDNDPETEETMNALREIFERALKSFVRASGRQTRRGRADS</sequence>
<dbReference type="KEGG" id="mbe:MBM_08773"/>
<feature type="compositionally biased region" description="Polar residues" evidence="2">
    <location>
        <begin position="61"/>
        <end position="73"/>
    </location>
</feature>
<evidence type="ECO:0000313" key="4">
    <source>
        <dbReference type="Proteomes" id="UP000006753"/>
    </source>
</evidence>